<dbReference type="Proteomes" id="UP000703893">
    <property type="component" value="Unassembled WGS sequence"/>
</dbReference>
<evidence type="ECO:0000313" key="1">
    <source>
        <dbReference type="EMBL" id="MBM3275197.1"/>
    </source>
</evidence>
<name>A0A937X5K5_9BACT</name>
<comment type="caution">
    <text evidence="1">The sequence shown here is derived from an EMBL/GenBank/DDBJ whole genome shotgun (WGS) entry which is preliminary data.</text>
</comment>
<evidence type="ECO:0000313" key="2">
    <source>
        <dbReference type="Proteomes" id="UP000703893"/>
    </source>
</evidence>
<dbReference type="AlphaFoldDB" id="A0A937X5K5"/>
<sequence>MELTSWFRSLMRPARVPAVANIEQEPNPLDRPLVGGSKMPAFWDERSMARHLSPDEAAALAGIPAEHRLAVSWTLFSIRNSEAYLSGQPLRVRVPVSPAERVPYLFKKPRDGVLTVRRLEPPRAPEFALDAKADALVESLTKRWAFVGFKFDGSWKADELMKLHTALLALGPRELAHLRHITFLRGGEHETNAGEYRSHGEKGTVIYYDGTFSHDDDHFVGEGDPHSHGTIFHEIGHALQGWADRELWRQLMAATDDYNGAIERYNAAV</sequence>
<proteinExistence type="predicted"/>
<feature type="non-terminal residue" evidence="1">
    <location>
        <position position="269"/>
    </location>
</feature>
<reference evidence="1 2" key="1">
    <citation type="submission" date="2019-03" db="EMBL/GenBank/DDBJ databases">
        <title>Lake Tanganyika Metagenome-Assembled Genomes (MAGs).</title>
        <authorList>
            <person name="Tran P."/>
        </authorList>
    </citation>
    <scope>NUCLEOTIDE SEQUENCE [LARGE SCALE GENOMIC DNA]</scope>
    <source>
        <strain evidence="1">K_DeepCast_65m_m2_236</strain>
    </source>
</reference>
<protein>
    <submittedName>
        <fullName evidence="1">Uncharacterized protein</fullName>
    </submittedName>
</protein>
<dbReference type="EMBL" id="VGJX01000482">
    <property type="protein sequence ID" value="MBM3275197.1"/>
    <property type="molecule type" value="Genomic_DNA"/>
</dbReference>
<organism evidence="1 2">
    <name type="scientific">Candidatus Tanganyikabacteria bacterium</name>
    <dbReference type="NCBI Taxonomy" id="2961651"/>
    <lineage>
        <taxon>Bacteria</taxon>
        <taxon>Bacillati</taxon>
        <taxon>Candidatus Sericytochromatia</taxon>
        <taxon>Candidatus Tanganyikabacteria</taxon>
    </lineage>
</organism>
<gene>
    <name evidence="1" type="ORF">FJZ00_08580</name>
</gene>
<accession>A0A937X5K5</accession>